<evidence type="ECO:0000313" key="2">
    <source>
        <dbReference type="Proteomes" id="UP000028826"/>
    </source>
</evidence>
<name>A0A086YC47_9RHOB</name>
<organism evidence="1 2">
    <name type="scientific">Haematobacter massiliensis</name>
    <dbReference type="NCBI Taxonomy" id="195105"/>
    <lineage>
        <taxon>Bacteria</taxon>
        <taxon>Pseudomonadati</taxon>
        <taxon>Pseudomonadota</taxon>
        <taxon>Alphaproteobacteria</taxon>
        <taxon>Rhodobacterales</taxon>
        <taxon>Paracoccaceae</taxon>
        <taxon>Haematobacter</taxon>
    </lineage>
</organism>
<keyword evidence="2" id="KW-1185">Reference proteome</keyword>
<dbReference type="EMBL" id="JGYG01000001">
    <property type="protein sequence ID" value="KFI31847.1"/>
    <property type="molecule type" value="Genomic_DNA"/>
</dbReference>
<dbReference type="AlphaFoldDB" id="A0A086YC47"/>
<gene>
    <name evidence="1" type="ORF">CN97_05375</name>
</gene>
<proteinExistence type="predicted"/>
<dbReference type="STRING" id="195105.CN97_05375"/>
<sequence length="71" mass="7268">MEALIWIGAVMTLAGVAGLALCIGQAMSARKGGLTDTEMQARLRKAMLLNFAALGLSALGLALVVAGILLR</sequence>
<dbReference type="OrthoDB" id="7875737at2"/>
<evidence type="ECO:0000313" key="1">
    <source>
        <dbReference type="EMBL" id="KFI31847.1"/>
    </source>
</evidence>
<protein>
    <submittedName>
        <fullName evidence="1">Uncharacterized protein</fullName>
    </submittedName>
</protein>
<dbReference type="Proteomes" id="UP000028826">
    <property type="component" value="Unassembled WGS sequence"/>
</dbReference>
<reference evidence="1 2" key="1">
    <citation type="submission" date="2014-03" db="EMBL/GenBank/DDBJ databases">
        <title>Genome of Haematobacter massiliensis CCUG 47968.</title>
        <authorList>
            <person name="Wang D."/>
            <person name="Wang G."/>
        </authorList>
    </citation>
    <scope>NUCLEOTIDE SEQUENCE [LARGE SCALE GENOMIC DNA]</scope>
    <source>
        <strain evidence="1 2">CCUG 47968</strain>
    </source>
</reference>
<accession>A0A086YC47</accession>
<dbReference type="RefSeq" id="WP_035705886.1">
    <property type="nucleotide sequence ID" value="NZ_CAMIFG010000049.1"/>
</dbReference>
<comment type="caution">
    <text evidence="1">The sequence shown here is derived from an EMBL/GenBank/DDBJ whole genome shotgun (WGS) entry which is preliminary data.</text>
</comment>